<dbReference type="InterPro" id="IPR045886">
    <property type="entry name" value="ThiF/MoeB/HesA"/>
</dbReference>
<accession>A0AAD9L6Y4</accession>
<dbReference type="AlphaFoldDB" id="A0AAD9L6Y4"/>
<dbReference type="Gene3D" id="3.40.50.720">
    <property type="entry name" value="NAD(P)-binding Rossmann-like Domain"/>
    <property type="match status" value="2"/>
</dbReference>
<dbReference type="InterPro" id="IPR000594">
    <property type="entry name" value="ThiF_NAD_FAD-bd"/>
</dbReference>
<proteinExistence type="inferred from homology"/>
<dbReference type="PANTHER" id="PTHR10953:SF29">
    <property type="entry name" value="NEDD8-ACTIVATING ENZYME E1 REGULATORY SUBUNIT"/>
    <property type="match status" value="1"/>
</dbReference>
<dbReference type="Proteomes" id="UP001182556">
    <property type="component" value="Unassembled WGS sequence"/>
</dbReference>
<dbReference type="Pfam" id="PF00899">
    <property type="entry name" value="ThiF"/>
    <property type="match status" value="1"/>
</dbReference>
<dbReference type="EMBL" id="JAODAN010000003">
    <property type="protein sequence ID" value="KAK1925463.1"/>
    <property type="molecule type" value="Genomic_DNA"/>
</dbReference>
<comment type="similarity">
    <text evidence="2 4">Belongs to the ubiquitin-activating E1 family. ULA1 subfamily.</text>
</comment>
<reference evidence="7" key="1">
    <citation type="submission" date="2023-02" db="EMBL/GenBank/DDBJ databases">
        <title>Identification and recombinant expression of a fungal hydrolase from Papiliotrema laurentii that hydrolyzes apple cutin and clears colloidal polyester polyurethane.</title>
        <authorList>
            <consortium name="DOE Joint Genome Institute"/>
            <person name="Roman V.A."/>
            <person name="Bojanowski C."/>
            <person name="Crable B.R."/>
            <person name="Wagner D.N."/>
            <person name="Hung C.S."/>
            <person name="Nadeau L.J."/>
            <person name="Schratz L."/>
            <person name="Haridas S."/>
            <person name="Pangilinan J."/>
            <person name="Lipzen A."/>
            <person name="Na H."/>
            <person name="Yan M."/>
            <person name="Ng V."/>
            <person name="Grigoriev I.V."/>
            <person name="Spatafora J.W."/>
            <person name="Barlow D."/>
            <person name="Biffinger J."/>
            <person name="Kelley-Loughnane N."/>
            <person name="Varaljay V.A."/>
            <person name="Crookes-Goodson W.J."/>
        </authorList>
    </citation>
    <scope>NUCLEOTIDE SEQUENCE</scope>
    <source>
        <strain evidence="7">5307AH</strain>
    </source>
</reference>
<feature type="domain" description="THIF-type NAD/FAD binding fold" evidence="6">
    <location>
        <begin position="52"/>
        <end position="570"/>
    </location>
</feature>
<keyword evidence="8" id="KW-1185">Reference proteome</keyword>
<evidence type="ECO:0000259" key="6">
    <source>
        <dbReference type="Pfam" id="PF00899"/>
    </source>
</evidence>
<evidence type="ECO:0000256" key="5">
    <source>
        <dbReference type="SAM" id="MobiDB-lite"/>
    </source>
</evidence>
<comment type="caution">
    <text evidence="7">The sequence shown here is derived from an EMBL/GenBank/DDBJ whole genome shotgun (WGS) entry which is preliminary data.</text>
</comment>
<dbReference type="GO" id="GO:0005737">
    <property type="term" value="C:cytoplasm"/>
    <property type="evidence" value="ECO:0007669"/>
    <property type="project" value="TreeGrafter"/>
</dbReference>
<keyword evidence="3 4" id="KW-0833">Ubl conjugation pathway</keyword>
<comment type="function">
    <text evidence="4">Regulatory subunit of the dimeric UBA3-ULA1 E1 enzyme.</text>
</comment>
<sequence>MPSPRSHPSSSPHSDKTRPPKLARMEDSIDITQATVRIDPGSYRPDAKTRRYDRQLRLWASAGQRSLEQARVLLVGCDAPGTQTLKNLVLPGISHFTVLSGGITTPRDVATNFFLHPESVGQSIAESVVKYLKELNPSVEGAARVDDPAKILATDPSYFSSFTLIICTNIDPSVELRIADLLWDMSSTTGGPDIPLISIRNSGFMGRISIQLREHCVVDTHPDSTHTLRIDQPFPALEAYARDLDLDSMDSMEHSHIPFVVLLVRAASQWKDKHGGKLPVYEQKDEFKAFLNAGRRKGDEENYQEAEEKAFLVINTSEIPPNLQALLDEDSVKTISSNSKNLHILLHALREYLKTHPLPPISPSLPDMHSSTTAYITLQNLYKEQHRADLAEYKAILTGILNGVGLPADVIPDDEIENFVRNSSAVAIIKGRPLRGSKEGGPSLKEAMDEHLFAEWSDKNLAVGEHLAFFASEQFYAAKGRWPGSGTSADVSADEQSLLDIVQPVIGCDPALVPEEVTMSIAEVVRGGFGSLPSTAAFIGGLVAQEAIKLVTNQYMPLDNTLIVDLIKSTTAVLKL</sequence>
<dbReference type="GO" id="GO:0045116">
    <property type="term" value="P:protein neddylation"/>
    <property type="evidence" value="ECO:0007669"/>
    <property type="project" value="UniProtKB-UniRule"/>
</dbReference>
<dbReference type="InterPro" id="IPR035985">
    <property type="entry name" value="Ubiquitin-activating_enz"/>
</dbReference>
<evidence type="ECO:0000256" key="4">
    <source>
        <dbReference type="PIRNR" id="PIRNR039099"/>
    </source>
</evidence>
<dbReference type="InterPro" id="IPR030667">
    <property type="entry name" value="APP-BP1"/>
</dbReference>
<dbReference type="PIRSF" id="PIRSF039099">
    <property type="entry name" value="APP-BP1"/>
    <property type="match status" value="1"/>
</dbReference>
<evidence type="ECO:0000313" key="8">
    <source>
        <dbReference type="Proteomes" id="UP001182556"/>
    </source>
</evidence>
<protein>
    <recommendedName>
        <fullName evidence="4">NEDD8-activating enzyme E1 regulatory subunit</fullName>
    </recommendedName>
</protein>
<feature type="region of interest" description="Disordered" evidence="5">
    <location>
        <begin position="1"/>
        <end position="31"/>
    </location>
</feature>
<evidence type="ECO:0000256" key="2">
    <source>
        <dbReference type="ARBA" id="ARBA00006868"/>
    </source>
</evidence>
<feature type="compositionally biased region" description="Basic and acidic residues" evidence="5">
    <location>
        <begin position="13"/>
        <end position="27"/>
    </location>
</feature>
<organism evidence="7 8">
    <name type="scientific">Papiliotrema laurentii</name>
    <name type="common">Cryptococcus laurentii</name>
    <dbReference type="NCBI Taxonomy" id="5418"/>
    <lineage>
        <taxon>Eukaryota</taxon>
        <taxon>Fungi</taxon>
        <taxon>Dikarya</taxon>
        <taxon>Basidiomycota</taxon>
        <taxon>Agaricomycotina</taxon>
        <taxon>Tremellomycetes</taxon>
        <taxon>Tremellales</taxon>
        <taxon>Rhynchogastremaceae</taxon>
        <taxon>Papiliotrema</taxon>
    </lineage>
</organism>
<name>A0AAD9L6Y4_PAPLA</name>
<comment type="pathway">
    <text evidence="1 4">Protein modification; protein neddylation.</text>
</comment>
<evidence type="ECO:0000313" key="7">
    <source>
        <dbReference type="EMBL" id="KAK1925463.1"/>
    </source>
</evidence>
<evidence type="ECO:0000256" key="1">
    <source>
        <dbReference type="ARBA" id="ARBA00005032"/>
    </source>
</evidence>
<dbReference type="SUPFAM" id="SSF69572">
    <property type="entry name" value="Activating enzymes of the ubiquitin-like proteins"/>
    <property type="match status" value="1"/>
</dbReference>
<feature type="compositionally biased region" description="Low complexity" evidence="5">
    <location>
        <begin position="1"/>
        <end position="12"/>
    </location>
</feature>
<gene>
    <name evidence="7" type="ORF">DB88DRAFT_195695</name>
</gene>
<dbReference type="PANTHER" id="PTHR10953">
    <property type="entry name" value="UBIQUITIN-ACTIVATING ENZYME E1"/>
    <property type="match status" value="1"/>
</dbReference>
<dbReference type="GO" id="GO:0019781">
    <property type="term" value="F:NEDD8 activating enzyme activity"/>
    <property type="evidence" value="ECO:0007669"/>
    <property type="project" value="UniProtKB-UniRule"/>
</dbReference>
<evidence type="ECO:0000256" key="3">
    <source>
        <dbReference type="ARBA" id="ARBA00022786"/>
    </source>
</evidence>